<comment type="caution">
    <text evidence="13">The sequence shown here is derived from an EMBL/GenBank/DDBJ whole genome shotgun (WGS) entry which is preliminary data.</text>
</comment>
<evidence type="ECO:0000259" key="12">
    <source>
        <dbReference type="Pfam" id="PF04963"/>
    </source>
</evidence>
<keyword evidence="7 9" id="KW-0238">DNA-binding</keyword>
<dbReference type="Gene3D" id="1.10.10.60">
    <property type="entry name" value="Homeodomain-like"/>
    <property type="match status" value="1"/>
</dbReference>
<dbReference type="PANTHER" id="PTHR32248:SF4">
    <property type="entry name" value="RNA POLYMERASE SIGMA-54 FACTOR"/>
    <property type="match status" value="1"/>
</dbReference>
<evidence type="ECO:0000256" key="9">
    <source>
        <dbReference type="PIRNR" id="PIRNR000774"/>
    </source>
</evidence>
<evidence type="ECO:0000259" key="11">
    <source>
        <dbReference type="Pfam" id="PF04552"/>
    </source>
</evidence>
<dbReference type="Pfam" id="PF04963">
    <property type="entry name" value="Sigma54_CBD"/>
    <property type="match status" value="1"/>
</dbReference>
<evidence type="ECO:0000256" key="3">
    <source>
        <dbReference type="ARBA" id="ARBA00022679"/>
    </source>
</evidence>
<feature type="region of interest" description="Disordered" evidence="10">
    <location>
        <begin position="44"/>
        <end position="73"/>
    </location>
</feature>
<organism evidence="13 14">
    <name type="scientific">Yanghanlia caeni</name>
    <dbReference type="NCBI Taxonomy" id="3064283"/>
    <lineage>
        <taxon>Bacteria</taxon>
        <taxon>Pseudomonadati</taxon>
        <taxon>Pseudomonadota</taxon>
        <taxon>Betaproteobacteria</taxon>
        <taxon>Burkholderiales</taxon>
        <taxon>Alcaligenaceae</taxon>
        <taxon>Yanghanlia</taxon>
    </lineage>
</organism>
<feature type="compositionally biased region" description="Basic and acidic residues" evidence="10">
    <location>
        <begin position="58"/>
        <end position="67"/>
    </location>
</feature>
<evidence type="ECO:0000313" key="14">
    <source>
        <dbReference type="Proteomes" id="UP001232156"/>
    </source>
</evidence>
<protein>
    <recommendedName>
        <fullName evidence="9">RNA polymerase sigma-54 factor</fullName>
    </recommendedName>
</protein>
<keyword evidence="4 9" id="KW-0548">Nucleotidyltransferase</keyword>
<proteinExistence type="inferred from homology"/>
<dbReference type="PIRSF" id="PIRSF000774">
    <property type="entry name" value="RpoN"/>
    <property type="match status" value="1"/>
</dbReference>
<name>A0ABU1D2X9_9BURK</name>
<evidence type="ECO:0000256" key="10">
    <source>
        <dbReference type="SAM" id="MobiDB-lite"/>
    </source>
</evidence>
<evidence type="ECO:0000256" key="8">
    <source>
        <dbReference type="ARBA" id="ARBA00023163"/>
    </source>
</evidence>
<dbReference type="NCBIfam" id="NF004595">
    <property type="entry name" value="PRK05932.1-2"/>
    <property type="match status" value="1"/>
</dbReference>
<dbReference type="EMBL" id="JAUZQE010000003">
    <property type="protein sequence ID" value="MDR4124752.1"/>
    <property type="molecule type" value="Genomic_DNA"/>
</dbReference>
<evidence type="ECO:0000256" key="4">
    <source>
        <dbReference type="ARBA" id="ARBA00022695"/>
    </source>
</evidence>
<evidence type="ECO:0000256" key="1">
    <source>
        <dbReference type="ARBA" id="ARBA00008798"/>
    </source>
</evidence>
<keyword evidence="6 9" id="KW-0731">Sigma factor</keyword>
<evidence type="ECO:0000313" key="13">
    <source>
        <dbReference type="EMBL" id="MDR4124752.1"/>
    </source>
</evidence>
<feature type="domain" description="RNA polymerase sigma factor 54 DNA-binding" evidence="11">
    <location>
        <begin position="342"/>
        <end position="499"/>
    </location>
</feature>
<dbReference type="InterPro" id="IPR038709">
    <property type="entry name" value="RpoN_core-bd_sf"/>
</dbReference>
<comment type="function">
    <text evidence="9">Sigma factors are initiation factors that promote the attachment of RNA polymerase to specific initiation sites and are then released.</text>
</comment>
<dbReference type="NCBIfam" id="TIGR02395">
    <property type="entry name" value="rpoN_sigma"/>
    <property type="match status" value="1"/>
</dbReference>
<accession>A0ABU1D2X9</accession>
<dbReference type="PRINTS" id="PR00045">
    <property type="entry name" value="SIGMA54FCT"/>
</dbReference>
<keyword evidence="14" id="KW-1185">Reference proteome</keyword>
<dbReference type="InterPro" id="IPR000394">
    <property type="entry name" value="RNA_pol_sigma_54"/>
</dbReference>
<dbReference type="NCBIfam" id="NF009118">
    <property type="entry name" value="PRK12469.1"/>
    <property type="match status" value="1"/>
</dbReference>
<dbReference type="RefSeq" id="WP_347286325.1">
    <property type="nucleotide sequence ID" value="NZ_JAUZQE010000003.1"/>
</dbReference>
<feature type="domain" description="RNA polymerase sigma factor 54 core-binding" evidence="12">
    <location>
        <begin position="135"/>
        <end position="328"/>
    </location>
</feature>
<dbReference type="PANTHER" id="PTHR32248">
    <property type="entry name" value="RNA POLYMERASE SIGMA-54 FACTOR"/>
    <property type="match status" value="1"/>
</dbReference>
<reference evidence="13 14" key="1">
    <citation type="submission" date="2023-08" db="EMBL/GenBank/DDBJ databases">
        <title>Alcaligenaceae gen. nov., a novel taxon isolated from the sludge of Yixing Pesticide Factory.</title>
        <authorList>
            <person name="Ruan L."/>
        </authorList>
    </citation>
    <scope>NUCLEOTIDE SEQUENCE [LARGE SCALE GENOMIC DNA]</scope>
    <source>
        <strain evidence="13 14">LG-2</strain>
    </source>
</reference>
<keyword evidence="5 9" id="KW-0805">Transcription regulation</keyword>
<dbReference type="InterPro" id="IPR007046">
    <property type="entry name" value="RNA_pol_sigma_54_core-bd"/>
</dbReference>
<evidence type="ECO:0000256" key="6">
    <source>
        <dbReference type="ARBA" id="ARBA00023082"/>
    </source>
</evidence>
<dbReference type="Proteomes" id="UP001232156">
    <property type="component" value="Unassembled WGS sequence"/>
</dbReference>
<feature type="region of interest" description="Disordered" evidence="10">
    <location>
        <begin position="87"/>
        <end position="132"/>
    </location>
</feature>
<comment type="similarity">
    <text evidence="1 9">Belongs to the sigma-54 factor family.</text>
</comment>
<gene>
    <name evidence="13" type="ORF">Q8947_01985</name>
</gene>
<dbReference type="PROSITE" id="PS50044">
    <property type="entry name" value="SIGMA54_3"/>
    <property type="match status" value="1"/>
</dbReference>
<dbReference type="Pfam" id="PF04552">
    <property type="entry name" value="Sigma54_DBD"/>
    <property type="match status" value="1"/>
</dbReference>
<keyword evidence="8 9" id="KW-0804">Transcription</keyword>
<dbReference type="GO" id="GO:0003899">
    <property type="term" value="F:DNA-directed RNA polymerase activity"/>
    <property type="evidence" value="ECO:0007669"/>
    <property type="project" value="UniProtKB-EC"/>
</dbReference>
<dbReference type="PROSITE" id="PS00717">
    <property type="entry name" value="SIGMA54_1"/>
    <property type="match status" value="1"/>
</dbReference>
<evidence type="ECO:0000256" key="7">
    <source>
        <dbReference type="ARBA" id="ARBA00023125"/>
    </source>
</evidence>
<evidence type="ECO:0000256" key="5">
    <source>
        <dbReference type="ARBA" id="ARBA00023015"/>
    </source>
</evidence>
<dbReference type="Pfam" id="PF00309">
    <property type="entry name" value="Sigma54_AID"/>
    <property type="match status" value="1"/>
</dbReference>
<keyword evidence="2 9" id="KW-0240">DNA-directed RNA polymerase</keyword>
<dbReference type="Gene3D" id="1.10.10.1330">
    <property type="entry name" value="RNA polymerase sigma-54 factor, core-binding domain"/>
    <property type="match status" value="1"/>
</dbReference>
<evidence type="ECO:0000256" key="2">
    <source>
        <dbReference type="ARBA" id="ARBA00022478"/>
    </source>
</evidence>
<keyword evidence="3 9" id="KW-0808">Transferase</keyword>
<sequence length="504" mass="56319">MVQLIHEMRAKQQTALTPRLQQSVKLLQMSTLDFSREVAEAIANNPFLEEEEGAPGNEARDEMDGTHQYESQPELETAADLAALATASDTDPDHGEMDAVTTTSEYDASQEPAGSYSGDYPTSRNNDQPETDIGQWARSETSLQDALRSDLCAYDLSARDRCLVELIIEALDDDGYLRMPFDELVLDSQLDPEPSECEWNTALKLVQHLGAPGIGARNLQECLVLQLNALDEDTPGRDLATRIVQDALDRLGRCDYAGIARALSVAESDVHEACLLIRSLEPRPGARFSRIDPSCYVVPDVFVRRVGDRWVAVANNGAIPRTQLNTLYTQLFKQTRYEERSLMAQALQEARWLMRSLEQRSSTIVRVAQAIVARQQTFFDYGDVALRPMMLSEIADELGMHESTVSRATSNKYLASPRGIFEFKYFFSRELATQSGGTCSAVAVRALIQEMIEAEDANEPLSDVMLAQRLAREGVRVARRTVSKYRAQIKYPPAEQRRRPMQAA</sequence>
<dbReference type="InterPro" id="IPR007634">
    <property type="entry name" value="RNA_pol_sigma_54_DNA-bd"/>
</dbReference>